<evidence type="ECO:0000256" key="1">
    <source>
        <dbReference type="ARBA" id="ARBA00022857"/>
    </source>
</evidence>
<dbReference type="InterPro" id="IPR013154">
    <property type="entry name" value="ADH-like_N"/>
</dbReference>
<dbReference type="PANTHER" id="PTHR44154:SF1">
    <property type="entry name" value="QUINONE OXIDOREDUCTASE"/>
    <property type="match status" value="1"/>
</dbReference>
<dbReference type="Gene3D" id="3.90.180.10">
    <property type="entry name" value="Medium-chain alcohol dehydrogenases, catalytic domain"/>
    <property type="match status" value="1"/>
</dbReference>
<dbReference type="InterPro" id="IPR036291">
    <property type="entry name" value="NAD(P)-bd_dom_sf"/>
</dbReference>
<reference evidence="3 4" key="1">
    <citation type="submission" date="2022-06" db="EMBL/GenBank/DDBJ databases">
        <title>Genomic Encyclopedia of Archaeal and Bacterial Type Strains, Phase II (KMG-II): from individual species to whole genera.</title>
        <authorList>
            <person name="Goeker M."/>
        </authorList>
    </citation>
    <scope>NUCLEOTIDE SEQUENCE [LARGE SCALE GENOMIC DNA]</scope>
    <source>
        <strain evidence="3 4">DSM 40477</strain>
    </source>
</reference>
<dbReference type="SUPFAM" id="SSF50129">
    <property type="entry name" value="GroES-like"/>
    <property type="match status" value="1"/>
</dbReference>
<dbReference type="Pfam" id="PF08240">
    <property type="entry name" value="ADH_N"/>
    <property type="match status" value="1"/>
</dbReference>
<dbReference type="SUPFAM" id="SSF51735">
    <property type="entry name" value="NAD(P)-binding Rossmann-fold domains"/>
    <property type="match status" value="1"/>
</dbReference>
<keyword evidence="1" id="KW-0521">NADP</keyword>
<sequence>MWAAYIERPGPAEEIRYGELPDPEPGPGQVVVRTEAVAVNWVDTFVRSGAYRTELPRPFVVGRDVVGVVEHPGGGLREGERVWASTLGYAGRQGPTAERVAVEATRLHRLPAGVEPVRAVATLHGATTALIGLERAGLAPGERVFVHGASGAVGSAVVQVAVDRGAHVIATARSDEALVTLRRWGAAEVLDTRERQPRPADVDVHWDATGTIPLEEAVASVASRGRVVVTARRERDPVPAFDLYLRDAVIVGFTLSHAGDDEQERAAREVNRLLGAGRLEARVAHVLPLAEAARAHRLLESGQAHGKVVLIP</sequence>
<proteinExistence type="predicted"/>
<comment type="caution">
    <text evidence="3">The sequence shown here is derived from an EMBL/GenBank/DDBJ whole genome shotgun (WGS) entry which is preliminary data.</text>
</comment>
<dbReference type="PANTHER" id="PTHR44154">
    <property type="entry name" value="QUINONE OXIDOREDUCTASE"/>
    <property type="match status" value="1"/>
</dbReference>
<feature type="domain" description="Enoyl reductase (ER)" evidence="2">
    <location>
        <begin position="10"/>
        <end position="310"/>
    </location>
</feature>
<dbReference type="Pfam" id="PF13602">
    <property type="entry name" value="ADH_zinc_N_2"/>
    <property type="match status" value="1"/>
</dbReference>
<dbReference type="InterPro" id="IPR051603">
    <property type="entry name" value="Zinc-ADH_QOR/CCCR"/>
</dbReference>
<evidence type="ECO:0000259" key="2">
    <source>
        <dbReference type="SMART" id="SM00829"/>
    </source>
</evidence>
<organism evidence="3 4">
    <name type="scientific">Streptoalloteichus tenebrarius (strain ATCC 17920 / DSM 40477 / JCM 4838 / CBS 697.72 / NBRC 16177 / NCIMB 11028 / NRRL B-12390 / A12253. 1 / ISP 5477)</name>
    <name type="common">Streptomyces tenebrarius</name>
    <dbReference type="NCBI Taxonomy" id="1933"/>
    <lineage>
        <taxon>Bacteria</taxon>
        <taxon>Bacillati</taxon>
        <taxon>Actinomycetota</taxon>
        <taxon>Actinomycetes</taxon>
        <taxon>Pseudonocardiales</taxon>
        <taxon>Pseudonocardiaceae</taxon>
        <taxon>Streptoalloteichus</taxon>
    </lineage>
</organism>
<dbReference type="Proteomes" id="UP001205311">
    <property type="component" value="Unassembled WGS sequence"/>
</dbReference>
<evidence type="ECO:0000313" key="3">
    <source>
        <dbReference type="EMBL" id="MCP2261142.1"/>
    </source>
</evidence>
<dbReference type="InterPro" id="IPR011032">
    <property type="entry name" value="GroES-like_sf"/>
</dbReference>
<protein>
    <submittedName>
        <fullName evidence="3">NADPH:quinone reductase</fullName>
    </submittedName>
</protein>
<keyword evidence="4" id="KW-1185">Reference proteome</keyword>
<gene>
    <name evidence="3" type="ORF">LX15_004862</name>
</gene>
<evidence type="ECO:0000313" key="4">
    <source>
        <dbReference type="Proteomes" id="UP001205311"/>
    </source>
</evidence>
<accession>A0ABT1I028</accession>
<dbReference type="InterPro" id="IPR020843">
    <property type="entry name" value="ER"/>
</dbReference>
<dbReference type="RefSeq" id="WP_253671974.1">
    <property type="nucleotide sequence ID" value="NZ_JAMTCP010000036.1"/>
</dbReference>
<dbReference type="SMART" id="SM00829">
    <property type="entry name" value="PKS_ER"/>
    <property type="match status" value="1"/>
</dbReference>
<dbReference type="Gene3D" id="3.40.50.720">
    <property type="entry name" value="NAD(P)-binding Rossmann-like Domain"/>
    <property type="match status" value="1"/>
</dbReference>
<dbReference type="CDD" id="cd08253">
    <property type="entry name" value="zeta_crystallin"/>
    <property type="match status" value="1"/>
</dbReference>
<dbReference type="EMBL" id="JAMTCP010000036">
    <property type="protein sequence ID" value="MCP2261142.1"/>
    <property type="molecule type" value="Genomic_DNA"/>
</dbReference>
<name>A0ABT1I028_STRSD</name>